<keyword evidence="3" id="KW-1185">Reference proteome</keyword>
<dbReference type="RefSeq" id="WP_048544487.1">
    <property type="nucleotide sequence ID" value="NZ_HF571038.1"/>
</dbReference>
<accession>A0A077M805</accession>
<evidence type="ECO:0000256" key="1">
    <source>
        <dbReference type="SAM" id="Phobius"/>
    </source>
</evidence>
<feature type="transmembrane region" description="Helical" evidence="1">
    <location>
        <begin position="103"/>
        <end position="123"/>
    </location>
</feature>
<keyword evidence="1" id="KW-0472">Membrane</keyword>
<proteinExistence type="predicted"/>
<feature type="transmembrane region" description="Helical" evidence="1">
    <location>
        <begin position="36"/>
        <end position="59"/>
    </location>
</feature>
<keyword evidence="1" id="KW-0812">Transmembrane</keyword>
<feature type="transmembrane region" description="Helical" evidence="1">
    <location>
        <begin position="355"/>
        <end position="375"/>
    </location>
</feature>
<gene>
    <name evidence="2" type="ORF">BN13_140007</name>
</gene>
<evidence type="ECO:0000313" key="3">
    <source>
        <dbReference type="Proteomes" id="UP000035720"/>
    </source>
</evidence>
<dbReference type="AlphaFoldDB" id="A0A077M805"/>
<dbReference type="EMBL" id="CAJC01000046">
    <property type="protein sequence ID" value="CCI52015.1"/>
    <property type="molecule type" value="Genomic_DNA"/>
</dbReference>
<protein>
    <recommendedName>
        <fullName evidence="4">Oligosaccharide repeat unit polymerase</fullName>
    </recommendedName>
</protein>
<feature type="transmembrane region" description="Helical" evidence="1">
    <location>
        <begin position="387"/>
        <end position="410"/>
    </location>
</feature>
<evidence type="ECO:0008006" key="4">
    <source>
        <dbReference type="Google" id="ProtNLM"/>
    </source>
</evidence>
<sequence>MISGTRPVFWAYVAFSTLALLAVAGTTLVIDDVLAGTALMWVLFLLFKMGTLVSPKALLCRSARGHARSVAQASGRSTERQEPVQLDQFAAEQPWIARSSGPVLMILGASTLVCAVIIARVFAGVGPSEVLASLSGGSGRYLEYIQFDEIVRESGFAQWPYLILMMYKKALLIYGVMAIVVLTRKPRARHWVFIGMCAAAQIYGSLARGTTFEVFELAVLLMFAFFMRAGAFGKSGLSPKRILLIATLALGAIWYFTYNIQERGREFGHRAASDIQIDDSGALPSVVTTFTSGMFDYWGFGIYYSSTFVDQLWLSSGASLDAGLFPGGLSRFYMDDPSSLMDAIVSMGARWRPDMILLLQTAGFIGLVMGCLLLGSLYRRASPKRTAVALMVQYFVIMQMLSFPVGNFVFVSADNRYLSLLLLFAFLFVRPSRKNLRPTQPQKSRAEALA</sequence>
<comment type="caution">
    <text evidence="2">The sequence shown here is derived from an EMBL/GenBank/DDBJ whole genome shotgun (WGS) entry which is preliminary data.</text>
</comment>
<feature type="transmembrane region" description="Helical" evidence="1">
    <location>
        <begin position="9"/>
        <end position="30"/>
    </location>
</feature>
<dbReference type="STRING" id="1193518.BN13_140007"/>
<reference evidence="2 3" key="1">
    <citation type="journal article" date="2013" name="ISME J.">
        <title>A metabolic model for members of the genus Tetrasphaera involved in enhanced biological phosphorus removal.</title>
        <authorList>
            <person name="Kristiansen R."/>
            <person name="Nguyen H.T.T."/>
            <person name="Saunders A.M."/>
            <person name="Nielsen J.L."/>
            <person name="Wimmer R."/>
            <person name="Le V.Q."/>
            <person name="McIlroy S.J."/>
            <person name="Petrovski S."/>
            <person name="Seviour R.J."/>
            <person name="Calteau A."/>
            <person name="Nielsen K.L."/>
            <person name="Nielsen P.H."/>
        </authorList>
    </citation>
    <scope>NUCLEOTIDE SEQUENCE [LARGE SCALE GENOMIC DNA]</scope>
    <source>
        <strain evidence="2 3">Ben 74</strain>
    </source>
</reference>
<dbReference type="Proteomes" id="UP000035720">
    <property type="component" value="Unassembled WGS sequence"/>
</dbReference>
<feature type="transmembrane region" description="Helical" evidence="1">
    <location>
        <begin position="242"/>
        <end position="260"/>
    </location>
</feature>
<dbReference type="OrthoDB" id="9553751at2"/>
<keyword evidence="1" id="KW-1133">Transmembrane helix</keyword>
<name>A0A077M805_9MICO</name>
<feature type="transmembrane region" description="Helical" evidence="1">
    <location>
        <begin position="212"/>
        <end position="230"/>
    </location>
</feature>
<evidence type="ECO:0000313" key="2">
    <source>
        <dbReference type="EMBL" id="CCI52015.1"/>
    </source>
</evidence>
<feature type="transmembrane region" description="Helical" evidence="1">
    <location>
        <begin position="161"/>
        <end position="183"/>
    </location>
</feature>
<organism evidence="2 3">
    <name type="scientific">Nostocoides jenkinsii Ben 74</name>
    <dbReference type="NCBI Taxonomy" id="1193518"/>
    <lineage>
        <taxon>Bacteria</taxon>
        <taxon>Bacillati</taxon>
        <taxon>Actinomycetota</taxon>
        <taxon>Actinomycetes</taxon>
        <taxon>Micrococcales</taxon>
        <taxon>Intrasporangiaceae</taxon>
        <taxon>Nostocoides</taxon>
    </lineage>
</organism>